<evidence type="ECO:0000256" key="1">
    <source>
        <dbReference type="SAM" id="Phobius"/>
    </source>
</evidence>
<organism evidence="3 4">
    <name type="scientific">Candidatus Gottesmanbacteria bacterium RBG_16_43_7</name>
    <dbReference type="NCBI Taxonomy" id="1798373"/>
    <lineage>
        <taxon>Bacteria</taxon>
        <taxon>Candidatus Gottesmaniibacteriota</taxon>
    </lineage>
</organism>
<comment type="caution">
    <text evidence="3">The sequence shown here is derived from an EMBL/GenBank/DDBJ whole genome shotgun (WGS) entry which is preliminary data.</text>
</comment>
<keyword evidence="1" id="KW-1133">Transmembrane helix</keyword>
<gene>
    <name evidence="3" type="ORF">A2154_03745</name>
</gene>
<dbReference type="Gene3D" id="3.90.550.10">
    <property type="entry name" value="Spore Coat Polysaccharide Biosynthesis Protein SpsA, Chain A"/>
    <property type="match status" value="1"/>
</dbReference>
<protein>
    <recommendedName>
        <fullName evidence="2">Glycosyltransferase 2-like domain-containing protein</fullName>
    </recommendedName>
</protein>
<name>A0A1F5ZAJ2_9BACT</name>
<reference evidence="3 4" key="1">
    <citation type="journal article" date="2016" name="Nat. Commun.">
        <title>Thousands of microbial genomes shed light on interconnected biogeochemical processes in an aquifer system.</title>
        <authorList>
            <person name="Anantharaman K."/>
            <person name="Brown C.T."/>
            <person name="Hug L.A."/>
            <person name="Sharon I."/>
            <person name="Castelle C.J."/>
            <person name="Probst A.J."/>
            <person name="Thomas B.C."/>
            <person name="Singh A."/>
            <person name="Wilkins M.J."/>
            <person name="Karaoz U."/>
            <person name="Brodie E.L."/>
            <person name="Williams K.H."/>
            <person name="Hubbard S.S."/>
            <person name="Banfield J.F."/>
        </authorList>
    </citation>
    <scope>NUCLEOTIDE SEQUENCE [LARGE SCALE GENOMIC DNA]</scope>
</reference>
<evidence type="ECO:0000259" key="2">
    <source>
        <dbReference type="Pfam" id="PF00535"/>
    </source>
</evidence>
<dbReference type="CDD" id="cd02511">
    <property type="entry name" value="Beta4Glucosyltransferase"/>
    <property type="match status" value="1"/>
</dbReference>
<proteinExistence type="predicted"/>
<dbReference type="PANTHER" id="PTHR43630:SF2">
    <property type="entry name" value="GLYCOSYLTRANSFERASE"/>
    <property type="match status" value="1"/>
</dbReference>
<dbReference type="InterPro" id="IPR001173">
    <property type="entry name" value="Glyco_trans_2-like"/>
</dbReference>
<keyword evidence="1" id="KW-0812">Transmembrane</keyword>
<feature type="transmembrane region" description="Helical" evidence="1">
    <location>
        <begin position="213"/>
        <end position="234"/>
    </location>
</feature>
<dbReference type="AlphaFoldDB" id="A0A1F5ZAJ2"/>
<feature type="domain" description="Glycosyltransferase 2-like" evidence="2">
    <location>
        <begin position="5"/>
        <end position="86"/>
    </location>
</feature>
<dbReference type="EMBL" id="MFJC01000026">
    <property type="protein sequence ID" value="OGG09142.1"/>
    <property type="molecule type" value="Genomic_DNA"/>
</dbReference>
<dbReference type="Proteomes" id="UP000176854">
    <property type="component" value="Unassembled WGS sequence"/>
</dbReference>
<dbReference type="Pfam" id="PF00535">
    <property type="entry name" value="Glycos_transf_2"/>
    <property type="match status" value="1"/>
</dbReference>
<dbReference type="SUPFAM" id="SSF53448">
    <property type="entry name" value="Nucleotide-diphospho-sugar transferases"/>
    <property type="match status" value="1"/>
</dbReference>
<evidence type="ECO:0000313" key="3">
    <source>
        <dbReference type="EMBL" id="OGG09142.1"/>
    </source>
</evidence>
<keyword evidence="1" id="KW-0472">Membrane</keyword>
<sequence>MITAMVLTRNSADSLTDCLGSLTFCDEIIVIDDNSTDATVMVAQKAGARVYRRALGANFSAQRNFGLSKAKDGWVIFVDSDEVVSSKLADEISVSVSSSAFVAYRLKRTDFIFGRLLKHGETGNIFLIRLAKKNAGLWISPVHETWEIKGTVGRLKSPLMHYPHPTISQFLSDINEYSTLRARDLFSRREKSSYFTVLISPAAKLIQNYFMKLGFMDGIAGLMHALIMSFHSFLVRGKLYLLWRNSLNTV</sequence>
<dbReference type="InterPro" id="IPR029044">
    <property type="entry name" value="Nucleotide-diphossugar_trans"/>
</dbReference>
<evidence type="ECO:0000313" key="4">
    <source>
        <dbReference type="Proteomes" id="UP000176854"/>
    </source>
</evidence>
<accession>A0A1F5ZAJ2</accession>
<dbReference type="PANTHER" id="PTHR43630">
    <property type="entry name" value="POLY-BETA-1,6-N-ACETYL-D-GLUCOSAMINE SYNTHASE"/>
    <property type="match status" value="1"/>
</dbReference>
<dbReference type="STRING" id="1798373.A2154_03745"/>